<protein>
    <submittedName>
        <fullName evidence="1">Uncharacterized protein</fullName>
    </submittedName>
</protein>
<accession>K3YKJ3</accession>
<sequence length="83" mass="9229">MPPMSDDRHSWYGGCHGFAICSDKINCGYWIIIKLVKSVVCSRCWMTCLVLAISGRRSLTYLFLGVDGYVCSNLMQFGDPAGI</sequence>
<keyword evidence="2" id="KW-1185">Reference proteome</keyword>
<dbReference type="Proteomes" id="UP000004995">
    <property type="component" value="Unassembled WGS sequence"/>
</dbReference>
<dbReference type="EMBL" id="AGNK02003503">
    <property type="status" value="NOT_ANNOTATED_CDS"/>
    <property type="molecule type" value="Genomic_DNA"/>
</dbReference>
<dbReference type="HOGENOM" id="CLU_2546913_0_0_1"/>
<dbReference type="InParanoid" id="K3YKJ3"/>
<organism evidence="1 2">
    <name type="scientific">Setaria italica</name>
    <name type="common">Foxtail millet</name>
    <name type="synonym">Panicum italicum</name>
    <dbReference type="NCBI Taxonomy" id="4555"/>
    <lineage>
        <taxon>Eukaryota</taxon>
        <taxon>Viridiplantae</taxon>
        <taxon>Streptophyta</taxon>
        <taxon>Embryophyta</taxon>
        <taxon>Tracheophyta</taxon>
        <taxon>Spermatophyta</taxon>
        <taxon>Magnoliopsida</taxon>
        <taxon>Liliopsida</taxon>
        <taxon>Poales</taxon>
        <taxon>Poaceae</taxon>
        <taxon>PACMAD clade</taxon>
        <taxon>Panicoideae</taxon>
        <taxon>Panicodae</taxon>
        <taxon>Paniceae</taxon>
        <taxon>Cenchrinae</taxon>
        <taxon>Setaria</taxon>
    </lineage>
</organism>
<evidence type="ECO:0000313" key="1">
    <source>
        <dbReference type="EnsemblPlants" id="KQL00404"/>
    </source>
</evidence>
<name>K3YKJ3_SETIT</name>
<proteinExistence type="predicted"/>
<dbReference type="EnsemblPlants" id="KQL00404">
    <property type="protein sequence ID" value="KQL00404"/>
    <property type="gene ID" value="SETIT_014762mg"/>
</dbReference>
<dbReference type="Gramene" id="KQL00404">
    <property type="protein sequence ID" value="KQL00404"/>
    <property type="gene ID" value="SETIT_014762mg"/>
</dbReference>
<reference evidence="1" key="2">
    <citation type="submission" date="2018-08" db="UniProtKB">
        <authorList>
            <consortium name="EnsemblPlants"/>
        </authorList>
    </citation>
    <scope>IDENTIFICATION</scope>
    <source>
        <strain evidence="1">Yugu1</strain>
    </source>
</reference>
<evidence type="ECO:0000313" key="2">
    <source>
        <dbReference type="Proteomes" id="UP000004995"/>
    </source>
</evidence>
<reference evidence="2" key="1">
    <citation type="journal article" date="2012" name="Nat. Biotechnol.">
        <title>Reference genome sequence of the model plant Setaria.</title>
        <authorList>
            <person name="Bennetzen J.L."/>
            <person name="Schmutz J."/>
            <person name="Wang H."/>
            <person name="Percifield R."/>
            <person name="Hawkins J."/>
            <person name="Pontaroli A.C."/>
            <person name="Estep M."/>
            <person name="Feng L."/>
            <person name="Vaughn J.N."/>
            <person name="Grimwood J."/>
            <person name="Jenkins J."/>
            <person name="Barry K."/>
            <person name="Lindquist E."/>
            <person name="Hellsten U."/>
            <person name="Deshpande S."/>
            <person name="Wang X."/>
            <person name="Wu X."/>
            <person name="Mitros T."/>
            <person name="Triplett J."/>
            <person name="Yang X."/>
            <person name="Ye C.Y."/>
            <person name="Mauro-Herrera M."/>
            <person name="Wang L."/>
            <person name="Li P."/>
            <person name="Sharma M."/>
            <person name="Sharma R."/>
            <person name="Ronald P.C."/>
            <person name="Panaud O."/>
            <person name="Kellogg E.A."/>
            <person name="Brutnell T.P."/>
            <person name="Doust A.N."/>
            <person name="Tuskan G.A."/>
            <person name="Rokhsar D."/>
            <person name="Devos K.M."/>
        </authorList>
    </citation>
    <scope>NUCLEOTIDE SEQUENCE [LARGE SCALE GENOMIC DNA]</scope>
    <source>
        <strain evidence="2">cv. Yugu1</strain>
    </source>
</reference>
<dbReference type="AlphaFoldDB" id="K3YKJ3"/>